<gene>
    <name evidence="2" type="ORF">A3B04_00255</name>
</gene>
<dbReference type="Proteomes" id="UP000177126">
    <property type="component" value="Unassembled WGS sequence"/>
</dbReference>
<evidence type="ECO:0008006" key="4">
    <source>
        <dbReference type="Google" id="ProtNLM"/>
    </source>
</evidence>
<feature type="transmembrane region" description="Helical" evidence="1">
    <location>
        <begin position="33"/>
        <end position="53"/>
    </location>
</feature>
<reference evidence="2 3" key="1">
    <citation type="journal article" date="2016" name="Nat. Commun.">
        <title>Thousands of microbial genomes shed light on interconnected biogeochemical processes in an aquifer system.</title>
        <authorList>
            <person name="Anantharaman K."/>
            <person name="Brown C.T."/>
            <person name="Hug L.A."/>
            <person name="Sharon I."/>
            <person name="Castelle C.J."/>
            <person name="Probst A.J."/>
            <person name="Thomas B.C."/>
            <person name="Singh A."/>
            <person name="Wilkins M.J."/>
            <person name="Karaoz U."/>
            <person name="Brodie E.L."/>
            <person name="Williams K.H."/>
            <person name="Hubbard S.S."/>
            <person name="Banfield J.F."/>
        </authorList>
    </citation>
    <scope>NUCLEOTIDE SEQUENCE [LARGE SCALE GENOMIC DNA]</scope>
</reference>
<evidence type="ECO:0000313" key="2">
    <source>
        <dbReference type="EMBL" id="OGZ39627.1"/>
    </source>
</evidence>
<organism evidence="2 3">
    <name type="scientific">Candidatus Portnoybacteria bacterium RIFCSPLOWO2_02_FULL_39_11</name>
    <dbReference type="NCBI Taxonomy" id="1802001"/>
    <lineage>
        <taxon>Bacteria</taxon>
        <taxon>Candidatus Portnoyibacteriota</taxon>
    </lineage>
</organism>
<sequence>MFGIILVFIGTLFEEISDSIGKYKISNREESPYTLVFLNFFWGMIFFIAIVVWQSSAFVFKMASLPTFVLRAILEIIQLYVSVFALVEADRTTFSFIRTVTIPLLLLADVFLGYKISLFPVIGIGVITLVLLILFSRHEIKKRGIGLVVFSAVNAVLTISLFKYDITHFNSVVAEQMSIHLILLISSFFLATFRGKENVFIFLTKPIFLLQSVPVGLGGVITSFAYNYGAASVITAAKRSGAIFWSLLSGRQYFHEKNIVFKILIMILLVIGLVFLVMN</sequence>
<dbReference type="AlphaFoldDB" id="A0A1G2FP80"/>
<keyword evidence="1" id="KW-1133">Transmembrane helix</keyword>
<feature type="transmembrane region" description="Helical" evidence="1">
    <location>
        <begin position="259"/>
        <end position="278"/>
    </location>
</feature>
<evidence type="ECO:0000313" key="3">
    <source>
        <dbReference type="Proteomes" id="UP000177126"/>
    </source>
</evidence>
<dbReference type="EMBL" id="MHNF01000050">
    <property type="protein sequence ID" value="OGZ39627.1"/>
    <property type="molecule type" value="Genomic_DNA"/>
</dbReference>
<feature type="transmembrane region" description="Helical" evidence="1">
    <location>
        <begin position="65"/>
        <end position="87"/>
    </location>
</feature>
<feature type="transmembrane region" description="Helical" evidence="1">
    <location>
        <begin position="176"/>
        <end position="193"/>
    </location>
</feature>
<feature type="transmembrane region" description="Helical" evidence="1">
    <location>
        <begin position="116"/>
        <end position="135"/>
    </location>
</feature>
<evidence type="ECO:0000256" key="1">
    <source>
        <dbReference type="SAM" id="Phobius"/>
    </source>
</evidence>
<keyword evidence="1" id="KW-0812">Transmembrane</keyword>
<proteinExistence type="predicted"/>
<name>A0A1G2FP80_9BACT</name>
<protein>
    <recommendedName>
        <fullName evidence="4">EamA domain-containing protein</fullName>
    </recommendedName>
</protein>
<feature type="transmembrane region" description="Helical" evidence="1">
    <location>
        <begin position="147"/>
        <end position="164"/>
    </location>
</feature>
<accession>A0A1G2FP80</accession>
<keyword evidence="1" id="KW-0472">Membrane</keyword>
<feature type="transmembrane region" description="Helical" evidence="1">
    <location>
        <begin position="200"/>
        <end position="222"/>
    </location>
</feature>
<comment type="caution">
    <text evidence="2">The sequence shown here is derived from an EMBL/GenBank/DDBJ whole genome shotgun (WGS) entry which is preliminary data.</text>
</comment>